<dbReference type="RefSeq" id="WP_087209792.1">
    <property type="nucleotide sequence ID" value="NZ_CP173660.1"/>
</dbReference>
<evidence type="ECO:0000313" key="8">
    <source>
        <dbReference type="Proteomes" id="UP000779049"/>
    </source>
</evidence>
<dbReference type="EMBL" id="VIRV01000008">
    <property type="protein sequence ID" value="MBY0758881.1"/>
    <property type="molecule type" value="Genomic_DNA"/>
</dbReference>
<dbReference type="InterPro" id="IPR011105">
    <property type="entry name" value="Cell_wall_hydrolase_SleB"/>
</dbReference>
<gene>
    <name evidence="7" type="ORF">FLB61_07245</name>
</gene>
<dbReference type="Gene3D" id="6.10.250.3150">
    <property type="match status" value="1"/>
</dbReference>
<dbReference type="InterPro" id="IPR042047">
    <property type="entry name" value="SleB_dom1"/>
</dbReference>
<dbReference type="Pfam" id="PF07486">
    <property type="entry name" value="Hydrolase_2"/>
    <property type="match status" value="1"/>
</dbReference>
<evidence type="ECO:0000256" key="1">
    <source>
        <dbReference type="ARBA" id="ARBA00022729"/>
    </source>
</evidence>
<feature type="compositionally biased region" description="Polar residues" evidence="3">
    <location>
        <begin position="220"/>
        <end position="268"/>
    </location>
</feature>
<feature type="coiled-coil region" evidence="2">
    <location>
        <begin position="27"/>
        <end position="89"/>
    </location>
</feature>
<sequence>MKATFKPLIRAFTAFACTTVLTLTPVFANAEDTVSDLEQQTQGLESELQDLNKQLSSLSKEITSLAKKIESTNKAAEQAELDLTAAKLNEELQYRAMKKRIQFIYENGNTSFFDILFSSSSMGEFLNRMDFVSKVTEYDRKMLDRLTETRNDIDQKEKALRKQEKELDALKKEMVSKEKELNTKISSTSIKLDASSKELAAAKAAQEAAKKALQAKQDSYNAAGSQSGESDSSNKNQSQNPGDNTSNQDNQKPNSDNGTTQKPPQQSDTSDLVLFAAILECEAGSTDYNALLAVATVIMNRVESPRYPNTLSGVIYQSGQFSPTWNGSLSRVLERGPKPLCYQVARDALNGKRLASVSNCYQFRAASTGHDGIVVGGNVFF</sequence>
<evidence type="ECO:0000259" key="5">
    <source>
        <dbReference type="Pfam" id="PF07486"/>
    </source>
</evidence>
<keyword evidence="8" id="KW-1185">Reference proteome</keyword>
<dbReference type="Gene3D" id="1.10.10.2520">
    <property type="entry name" value="Cell wall hydrolase SleB, domain 1"/>
    <property type="match status" value="1"/>
</dbReference>
<dbReference type="InterPro" id="IPR057309">
    <property type="entry name" value="PcsB_CC"/>
</dbReference>
<keyword evidence="1 4" id="KW-0732">Signal</keyword>
<evidence type="ECO:0000256" key="2">
    <source>
        <dbReference type="SAM" id="Coils"/>
    </source>
</evidence>
<protein>
    <submittedName>
        <fullName evidence="7">Cell wall hydrolase</fullName>
    </submittedName>
</protein>
<evidence type="ECO:0000256" key="3">
    <source>
        <dbReference type="SAM" id="MobiDB-lite"/>
    </source>
</evidence>
<accession>A0ABS7L744</accession>
<reference evidence="7 8" key="1">
    <citation type="journal article" date="2020" name="New Microbes New Infect">
        <title>Sellimonas caecigallum sp. nov., description and genome sequence of a new member of the Sellimonas genus isolated from the cecum of feral chicken.</title>
        <authorList>
            <person name="Wongkuna S."/>
            <person name="Ghimire S."/>
            <person name="Antony L."/>
            <person name="Chankhamhaengdecha S."/>
            <person name="Janvilisri T."/>
            <person name="Scaria J."/>
        </authorList>
    </citation>
    <scope>NUCLEOTIDE SEQUENCE [LARGE SCALE GENOMIC DNA]</scope>
    <source>
        <strain evidence="7 8">SW451</strain>
    </source>
</reference>
<evidence type="ECO:0000313" key="7">
    <source>
        <dbReference type="EMBL" id="MBY0758881.1"/>
    </source>
</evidence>
<dbReference type="Pfam" id="PF24568">
    <property type="entry name" value="CC_PcsB"/>
    <property type="match status" value="1"/>
</dbReference>
<feature type="chain" id="PRO_5045718780" evidence="4">
    <location>
        <begin position="31"/>
        <end position="381"/>
    </location>
</feature>
<evidence type="ECO:0000256" key="4">
    <source>
        <dbReference type="SAM" id="SignalP"/>
    </source>
</evidence>
<feature type="domain" description="Cell wall hydrolase SleB" evidence="5">
    <location>
        <begin position="287"/>
        <end position="368"/>
    </location>
</feature>
<dbReference type="GO" id="GO:0016787">
    <property type="term" value="F:hydrolase activity"/>
    <property type="evidence" value="ECO:0007669"/>
    <property type="project" value="UniProtKB-KW"/>
</dbReference>
<keyword evidence="7" id="KW-0378">Hydrolase</keyword>
<feature type="coiled-coil region" evidence="2">
    <location>
        <begin position="143"/>
        <end position="216"/>
    </location>
</feature>
<name>A0ABS7L744_9FIRM</name>
<comment type="caution">
    <text evidence="7">The sequence shown here is derived from an EMBL/GenBank/DDBJ whole genome shotgun (WGS) entry which is preliminary data.</text>
</comment>
<evidence type="ECO:0000259" key="6">
    <source>
        <dbReference type="Pfam" id="PF24568"/>
    </source>
</evidence>
<proteinExistence type="predicted"/>
<organism evidence="7 8">
    <name type="scientific">Sellimonas caecigallum</name>
    <dbReference type="NCBI Taxonomy" id="2592333"/>
    <lineage>
        <taxon>Bacteria</taxon>
        <taxon>Bacillati</taxon>
        <taxon>Bacillota</taxon>
        <taxon>Clostridia</taxon>
        <taxon>Lachnospirales</taxon>
        <taxon>Lachnospiraceae</taxon>
        <taxon>Sellimonas</taxon>
    </lineage>
</organism>
<feature type="signal peptide" evidence="4">
    <location>
        <begin position="1"/>
        <end position="30"/>
    </location>
</feature>
<keyword evidence="2" id="KW-0175">Coiled coil</keyword>
<feature type="domain" description="Peptidoglycan hydrolase PcsB coiled-coil" evidence="6">
    <location>
        <begin position="93"/>
        <end position="156"/>
    </location>
</feature>
<feature type="region of interest" description="Disordered" evidence="3">
    <location>
        <begin position="216"/>
        <end position="268"/>
    </location>
</feature>
<dbReference type="Proteomes" id="UP000779049">
    <property type="component" value="Unassembled WGS sequence"/>
</dbReference>